<keyword evidence="2 6" id="KW-0698">rRNA processing</keyword>
<dbReference type="KEGG" id="cgo:Corgl_0353"/>
<dbReference type="Pfam" id="PF00590">
    <property type="entry name" value="TP_methylase"/>
    <property type="match status" value="1"/>
</dbReference>
<dbReference type="AlphaFoldDB" id="F2NA78"/>
<dbReference type="STRING" id="700015.Corgl_0353"/>
<dbReference type="InterPro" id="IPR018063">
    <property type="entry name" value="SAM_MeTrfase_RsmI_CS"/>
</dbReference>
<evidence type="ECO:0000256" key="1">
    <source>
        <dbReference type="ARBA" id="ARBA00022490"/>
    </source>
</evidence>
<evidence type="ECO:0000256" key="2">
    <source>
        <dbReference type="ARBA" id="ARBA00022552"/>
    </source>
</evidence>
<dbReference type="OrthoDB" id="9809084at2"/>
<evidence type="ECO:0000256" key="4">
    <source>
        <dbReference type="ARBA" id="ARBA00022679"/>
    </source>
</evidence>
<dbReference type="PIRSF" id="PIRSF005917">
    <property type="entry name" value="MTase_YraL"/>
    <property type="match status" value="1"/>
</dbReference>
<dbReference type="EC" id="2.1.1.198" evidence="6"/>
<evidence type="ECO:0000259" key="7">
    <source>
        <dbReference type="Pfam" id="PF00590"/>
    </source>
</evidence>
<organism evidence="8 9">
    <name type="scientific">Coriobacterium glomerans (strain ATCC 49209 / DSM 20642 / JCM 10262 / PW2)</name>
    <dbReference type="NCBI Taxonomy" id="700015"/>
    <lineage>
        <taxon>Bacteria</taxon>
        <taxon>Bacillati</taxon>
        <taxon>Actinomycetota</taxon>
        <taxon>Coriobacteriia</taxon>
        <taxon>Coriobacteriales</taxon>
        <taxon>Coriobacteriaceae</taxon>
        <taxon>Coriobacterium</taxon>
    </lineage>
</organism>
<keyword evidence="4 6" id="KW-0808">Transferase</keyword>
<comment type="similarity">
    <text evidence="6">Belongs to the methyltransferase superfamily. RsmI family.</text>
</comment>
<comment type="subcellular location">
    <subcellularLocation>
        <location evidence="6">Cytoplasm</location>
    </subcellularLocation>
</comment>
<dbReference type="InterPro" id="IPR000878">
    <property type="entry name" value="4pyrrol_Mease"/>
</dbReference>
<dbReference type="PANTHER" id="PTHR46111">
    <property type="entry name" value="RIBOSOMAL RNA SMALL SUBUNIT METHYLTRANSFERASE I"/>
    <property type="match status" value="1"/>
</dbReference>
<comment type="function">
    <text evidence="6">Catalyzes the 2'-O-methylation of the ribose of cytidine 1402 (C1402) in 16S rRNA.</text>
</comment>
<keyword evidence="3 6" id="KW-0489">Methyltransferase</keyword>
<dbReference type="GO" id="GO:0005737">
    <property type="term" value="C:cytoplasm"/>
    <property type="evidence" value="ECO:0007669"/>
    <property type="project" value="UniProtKB-SubCell"/>
</dbReference>
<evidence type="ECO:0000256" key="5">
    <source>
        <dbReference type="ARBA" id="ARBA00022691"/>
    </source>
</evidence>
<dbReference type="PANTHER" id="PTHR46111:SF1">
    <property type="entry name" value="RIBOSOMAL RNA SMALL SUBUNIT METHYLTRANSFERASE I"/>
    <property type="match status" value="1"/>
</dbReference>
<dbReference type="HAMAP" id="MF_01877">
    <property type="entry name" value="16SrRNA_methyltr_I"/>
    <property type="match status" value="1"/>
</dbReference>
<dbReference type="FunFam" id="3.30.950.10:FF:000002">
    <property type="entry name" value="Ribosomal RNA small subunit methyltransferase I"/>
    <property type="match status" value="1"/>
</dbReference>
<evidence type="ECO:0000313" key="8">
    <source>
        <dbReference type="EMBL" id="AEB06472.1"/>
    </source>
</evidence>
<dbReference type="InterPro" id="IPR014776">
    <property type="entry name" value="4pyrrole_Mease_sub2"/>
</dbReference>
<dbReference type="eggNOG" id="COG0313">
    <property type="taxonomic scope" value="Bacteria"/>
</dbReference>
<keyword evidence="1 6" id="KW-0963">Cytoplasm</keyword>
<name>F2NA78_CORGP</name>
<keyword evidence="5 6" id="KW-0949">S-adenosyl-L-methionine</keyword>
<evidence type="ECO:0000313" key="9">
    <source>
        <dbReference type="Proteomes" id="UP000006851"/>
    </source>
</evidence>
<dbReference type="CDD" id="cd11648">
    <property type="entry name" value="RsmI"/>
    <property type="match status" value="1"/>
</dbReference>
<dbReference type="Gene3D" id="3.40.1010.10">
    <property type="entry name" value="Cobalt-precorrin-4 Transmethylase, Domain 1"/>
    <property type="match status" value="1"/>
</dbReference>
<dbReference type="NCBIfam" id="TIGR00096">
    <property type="entry name" value="16S rRNA (cytidine(1402)-2'-O)-methyltransferase"/>
    <property type="match status" value="1"/>
</dbReference>
<dbReference type="EMBL" id="CP002628">
    <property type="protein sequence ID" value="AEB06472.1"/>
    <property type="molecule type" value="Genomic_DNA"/>
</dbReference>
<sequence>MDSATPVCDARPASGRLLVIGTPIGNLGDMSPRVATALSEAEAIYCEDTRVTSKLLAHIGIHRPLVRCDAHTLAARAPEVLGRVAAGQIVAYASDAGMPAISDPGQALVEAARAEGLVVEVVPGPSACITALVASGIACDHFFFEGFLPRKRVERLRRLEQLFSVPAALIFYESPHRFEAALEAVAEVFPGRDVALCRELTKLHEEVLRAPAPRLLEMIRGRGALKGEMVIVVAPPAPGEVGARSIVDAPSRDGDAIALQREIRAALAEGESVSRIAKRLSQRFSIRKRDVYDRVIAISGEEGQEPEVR</sequence>
<dbReference type="HOGENOM" id="CLU_044779_0_0_11"/>
<keyword evidence="9" id="KW-1185">Reference proteome</keyword>
<accession>F2NA78</accession>
<dbReference type="InterPro" id="IPR008189">
    <property type="entry name" value="rRNA_ssu_MeTfrase_I"/>
</dbReference>
<dbReference type="InterPro" id="IPR035996">
    <property type="entry name" value="4pyrrol_Methylase_sf"/>
</dbReference>
<dbReference type="RefSeq" id="WP_013708215.1">
    <property type="nucleotide sequence ID" value="NC_015389.1"/>
</dbReference>
<reference evidence="9" key="1">
    <citation type="journal article" date="2013" name="Stand. Genomic Sci.">
        <title>Complete genome sequence of Coriobacterium glomerans type strain (PW2(T)) from the midgut of Pyrrhocoris apterus L. (red soldier bug).</title>
        <authorList>
            <person name="Stackebrandt E."/>
            <person name="Zeytun A."/>
            <person name="Lapidus A."/>
            <person name="Nolan M."/>
            <person name="Lucas S."/>
            <person name="Hammon N."/>
            <person name="Deshpande S."/>
            <person name="Cheng J.F."/>
            <person name="Tapia R."/>
            <person name="Goodwin L.A."/>
            <person name="Pitluck S."/>
            <person name="Liolios K."/>
            <person name="Pagani I."/>
            <person name="Ivanova N."/>
            <person name="Mavromatis K."/>
            <person name="Mikhailova N."/>
            <person name="Huntemann M."/>
            <person name="Pati A."/>
            <person name="Chen A."/>
            <person name="Palaniappan K."/>
            <person name="Chang Y.J."/>
            <person name="Land M."/>
            <person name="Hauser L."/>
            <person name="Rohde M."/>
            <person name="Pukall R."/>
            <person name="Goker M."/>
            <person name="Detter J.C."/>
            <person name="Woyke T."/>
            <person name="Bristow J."/>
            <person name="Eisen J.A."/>
            <person name="Markowitz V."/>
            <person name="Hugenholtz P."/>
            <person name="Kyrpides N.C."/>
            <person name="Klenk H.P."/>
        </authorList>
    </citation>
    <scope>NUCLEOTIDE SEQUENCE</scope>
    <source>
        <strain evidence="9">ATCC 49209 / DSM 20642 / JCM 10262 / PW2</strain>
    </source>
</reference>
<evidence type="ECO:0000256" key="6">
    <source>
        <dbReference type="HAMAP-Rule" id="MF_01877"/>
    </source>
</evidence>
<dbReference type="SUPFAM" id="SSF53790">
    <property type="entry name" value="Tetrapyrrole methylase"/>
    <property type="match status" value="1"/>
</dbReference>
<protein>
    <recommendedName>
        <fullName evidence="6">Ribosomal RNA small subunit methyltransferase I</fullName>
        <ecNumber evidence="6">2.1.1.198</ecNumber>
    </recommendedName>
    <alternativeName>
        <fullName evidence="6">16S rRNA 2'-O-ribose C1402 methyltransferase</fullName>
    </alternativeName>
    <alternativeName>
        <fullName evidence="6">rRNA (cytidine-2'-O-)-methyltransferase RsmI</fullName>
    </alternativeName>
</protein>
<evidence type="ECO:0000256" key="3">
    <source>
        <dbReference type="ARBA" id="ARBA00022603"/>
    </source>
</evidence>
<dbReference type="InterPro" id="IPR014777">
    <property type="entry name" value="4pyrrole_Mease_sub1"/>
</dbReference>
<dbReference type="Proteomes" id="UP000006851">
    <property type="component" value="Chromosome"/>
</dbReference>
<comment type="catalytic activity">
    <reaction evidence="6">
        <text>cytidine(1402) in 16S rRNA + S-adenosyl-L-methionine = 2'-O-methylcytidine(1402) in 16S rRNA + S-adenosyl-L-homocysteine + H(+)</text>
        <dbReference type="Rhea" id="RHEA:42924"/>
        <dbReference type="Rhea" id="RHEA-COMP:10285"/>
        <dbReference type="Rhea" id="RHEA-COMP:10286"/>
        <dbReference type="ChEBI" id="CHEBI:15378"/>
        <dbReference type="ChEBI" id="CHEBI:57856"/>
        <dbReference type="ChEBI" id="CHEBI:59789"/>
        <dbReference type="ChEBI" id="CHEBI:74495"/>
        <dbReference type="ChEBI" id="CHEBI:82748"/>
        <dbReference type="EC" id="2.1.1.198"/>
    </reaction>
</comment>
<dbReference type="PROSITE" id="PS01296">
    <property type="entry name" value="RSMI"/>
    <property type="match status" value="1"/>
</dbReference>
<dbReference type="GO" id="GO:0070677">
    <property type="term" value="F:rRNA (cytosine-2'-O-)-methyltransferase activity"/>
    <property type="evidence" value="ECO:0007669"/>
    <property type="project" value="UniProtKB-UniRule"/>
</dbReference>
<gene>
    <name evidence="6" type="primary">rsmI</name>
    <name evidence="8" type="ordered locus">Corgl_0353</name>
</gene>
<proteinExistence type="inferred from homology"/>
<feature type="domain" description="Tetrapyrrole methylase" evidence="7">
    <location>
        <begin position="17"/>
        <end position="213"/>
    </location>
</feature>
<dbReference type="Gene3D" id="3.30.950.10">
    <property type="entry name" value="Methyltransferase, Cobalt-precorrin-4 Transmethylase, Domain 2"/>
    <property type="match status" value="1"/>
</dbReference>